<dbReference type="InterPro" id="IPR023401">
    <property type="entry name" value="ODC_N"/>
</dbReference>
<keyword evidence="2" id="KW-1185">Reference proteome</keyword>
<dbReference type="OrthoDB" id="4311033at2"/>
<gene>
    <name evidence="1" type="ORF">CYJ76_06665</name>
</gene>
<dbReference type="AlphaFoldDB" id="A0A2I1PA98"/>
<evidence type="ECO:0000313" key="2">
    <source>
        <dbReference type="Proteomes" id="UP000234206"/>
    </source>
</evidence>
<dbReference type="InterPro" id="IPR036291">
    <property type="entry name" value="NAD(P)-bd_dom_sf"/>
</dbReference>
<accession>A0A2I1PA98</accession>
<comment type="caution">
    <text evidence="1">The sequence shown here is derived from an EMBL/GenBank/DDBJ whole genome shotgun (WGS) entry which is preliminary data.</text>
</comment>
<dbReference type="PANTHER" id="PTHR13812">
    <property type="entry name" value="KETIMINE REDUCTASE MU-CRYSTALLIN"/>
    <property type="match status" value="1"/>
</dbReference>
<dbReference type="SUPFAM" id="SSF51735">
    <property type="entry name" value="NAD(P)-binding Rossmann-fold domains"/>
    <property type="match status" value="1"/>
</dbReference>
<dbReference type="PANTHER" id="PTHR13812:SF19">
    <property type="entry name" value="KETIMINE REDUCTASE MU-CRYSTALLIN"/>
    <property type="match status" value="1"/>
</dbReference>
<dbReference type="EMBL" id="PKIZ01000011">
    <property type="protein sequence ID" value="PKZ41560.1"/>
    <property type="molecule type" value="Genomic_DNA"/>
</dbReference>
<dbReference type="Gene3D" id="3.40.50.720">
    <property type="entry name" value="NAD(P)-binding Rossmann-like Domain"/>
    <property type="match status" value="1"/>
</dbReference>
<organism evidence="1 2">
    <name type="scientific">Kytococcus schroeteri</name>
    <dbReference type="NCBI Taxonomy" id="138300"/>
    <lineage>
        <taxon>Bacteria</taxon>
        <taxon>Bacillati</taxon>
        <taxon>Actinomycetota</taxon>
        <taxon>Actinomycetes</taxon>
        <taxon>Micrococcales</taxon>
        <taxon>Kytococcaceae</taxon>
        <taxon>Kytococcus</taxon>
    </lineage>
</organism>
<dbReference type="GO" id="GO:0005737">
    <property type="term" value="C:cytoplasm"/>
    <property type="evidence" value="ECO:0007669"/>
    <property type="project" value="TreeGrafter"/>
</dbReference>
<protein>
    <submittedName>
        <fullName evidence="1">Ornithine cyclodeaminase</fullName>
    </submittedName>
</protein>
<dbReference type="Proteomes" id="UP000234206">
    <property type="component" value="Unassembled WGS sequence"/>
</dbReference>
<reference evidence="1 2" key="1">
    <citation type="submission" date="2017-12" db="EMBL/GenBank/DDBJ databases">
        <title>Phylogenetic diversity of female urinary microbiome.</title>
        <authorList>
            <person name="Thomas-White K."/>
            <person name="Wolfe A.J."/>
        </authorList>
    </citation>
    <scope>NUCLEOTIDE SEQUENCE [LARGE SCALE GENOMIC DNA]</scope>
    <source>
        <strain evidence="1 2">UMB1298</strain>
    </source>
</reference>
<dbReference type="RefSeq" id="WP_101849613.1">
    <property type="nucleotide sequence ID" value="NZ_PKIZ01000011.1"/>
</dbReference>
<dbReference type="PIRSF" id="PIRSF001439">
    <property type="entry name" value="CryM"/>
    <property type="match status" value="1"/>
</dbReference>
<sequence length="328" mass="33417">MSHEMLVLSAREIEDLLDLEGVHASQMRAFERLGTGEACMAPKVSVPGADGASLLTYTARSAQEAPGVVKVIGFHPGNPQQGLDPVQGAVLVLDGAIGRPIALLDGPALTTPRTAAGSAVATDLLARRDAAVLTVVGTGVQAWAHLRALTRVRSFTTVHVVGRRAEAAEELAARARDELGLAAEASTDLAAVAPESDVVALCTTSTTPLLDAGPVRPGALVVSVGSFAPDRSEVAPDLVGRADLVVVDDVDTACAQAGSIIDAVDAGAVDAADPVPLGRVACGAHPGRAREDDVVFYNSVGVAAQDATVAEEVLRRAREAGVGTAVEL</sequence>
<dbReference type="InterPro" id="IPR003462">
    <property type="entry name" value="ODC_Mu_crystall"/>
</dbReference>
<evidence type="ECO:0000313" key="1">
    <source>
        <dbReference type="EMBL" id="PKZ41560.1"/>
    </source>
</evidence>
<name>A0A2I1PA98_9MICO</name>
<dbReference type="Gene3D" id="3.30.1780.10">
    <property type="entry name" value="ornithine cyclodeaminase, domain 1"/>
    <property type="match status" value="1"/>
</dbReference>
<proteinExistence type="predicted"/>
<dbReference type="Pfam" id="PF02423">
    <property type="entry name" value="OCD_Mu_crystall"/>
    <property type="match status" value="1"/>
</dbReference>